<dbReference type="SUPFAM" id="SSF53335">
    <property type="entry name" value="S-adenosyl-L-methionine-dependent methyltransferases"/>
    <property type="match status" value="1"/>
</dbReference>
<protein>
    <recommendedName>
        <fullName evidence="2">Methyltransferase domain-containing protein</fullName>
    </recommendedName>
</protein>
<dbReference type="OrthoDB" id="145094at2"/>
<organism evidence="3 4">
    <name type="scientific">Thermogemmatispora tikiterensis</name>
    <dbReference type="NCBI Taxonomy" id="1825093"/>
    <lineage>
        <taxon>Bacteria</taxon>
        <taxon>Bacillati</taxon>
        <taxon>Chloroflexota</taxon>
        <taxon>Ktedonobacteria</taxon>
        <taxon>Thermogemmatisporales</taxon>
        <taxon>Thermogemmatisporaceae</taxon>
        <taxon>Thermogemmatispora</taxon>
    </lineage>
</organism>
<sequence>MSSSAEQPAEHQSDQALAKRRHTYVIDPENPGELARLTMQERLITEGMGGLFPEGLTLPPAAKVLDLACGPGGWVLDLARAYPDAEVIGVDISPAVVEYATVQAQTRRLANASFQVMDVTKPLAFPETVFDLVNGRLLSGFMLPAAWPRLVAEGYRLLKPGAVLCLTEGELSLTTSPTLSALHELGTRVLKMAGRSFSPDGRHVGITPVLPRLLRQAGFQQVRLHATAIEWSIDTPAYYGLFKDCLMGLELIQPFLLGTGLIEREELQRQMQQALAEMQQDDFCAIWTLVTVWGQKPTASSPA</sequence>
<accession>A0A328VH35</accession>
<proteinExistence type="predicted"/>
<dbReference type="CDD" id="cd02440">
    <property type="entry name" value="AdoMet_MTases"/>
    <property type="match status" value="1"/>
</dbReference>
<dbReference type="RefSeq" id="WP_112426386.1">
    <property type="nucleotide sequence ID" value="NZ_MCIF01000002.1"/>
</dbReference>
<comment type="caution">
    <text evidence="3">The sequence shown here is derived from an EMBL/GenBank/DDBJ whole genome shotgun (WGS) entry which is preliminary data.</text>
</comment>
<evidence type="ECO:0000256" key="1">
    <source>
        <dbReference type="SAM" id="MobiDB-lite"/>
    </source>
</evidence>
<gene>
    <name evidence="3" type="ORF">A4R35_02890</name>
</gene>
<feature type="region of interest" description="Disordered" evidence="1">
    <location>
        <begin position="1"/>
        <end position="22"/>
    </location>
</feature>
<dbReference type="Gene3D" id="3.40.50.150">
    <property type="entry name" value="Vaccinia Virus protein VP39"/>
    <property type="match status" value="1"/>
</dbReference>
<dbReference type="Proteomes" id="UP000248706">
    <property type="component" value="Unassembled WGS sequence"/>
</dbReference>
<dbReference type="Pfam" id="PF13649">
    <property type="entry name" value="Methyltransf_25"/>
    <property type="match status" value="1"/>
</dbReference>
<dbReference type="InterPro" id="IPR041698">
    <property type="entry name" value="Methyltransf_25"/>
</dbReference>
<reference evidence="3 4" key="1">
    <citation type="submission" date="2016-08" db="EMBL/GenBank/DDBJ databases">
        <title>Analysis of Carbohydrate Active Enzymes in Thermogemmatispora T81 Reveals Carbohydrate Degradation Ability.</title>
        <authorList>
            <person name="Tomazini A."/>
            <person name="Lal S."/>
            <person name="Stott M."/>
            <person name="Henrissat B."/>
            <person name="Polikarpov I."/>
            <person name="Sparling R."/>
            <person name="Levin D.B."/>
        </authorList>
    </citation>
    <scope>NUCLEOTIDE SEQUENCE [LARGE SCALE GENOMIC DNA]</scope>
    <source>
        <strain evidence="3 4">T81</strain>
    </source>
</reference>
<name>A0A328VH35_9CHLR</name>
<keyword evidence="4" id="KW-1185">Reference proteome</keyword>
<evidence type="ECO:0000313" key="3">
    <source>
        <dbReference type="EMBL" id="RAQ94464.1"/>
    </source>
</evidence>
<feature type="domain" description="Methyltransferase" evidence="2">
    <location>
        <begin position="64"/>
        <end position="161"/>
    </location>
</feature>
<dbReference type="EMBL" id="MCIF01000002">
    <property type="protein sequence ID" value="RAQ94464.1"/>
    <property type="molecule type" value="Genomic_DNA"/>
</dbReference>
<evidence type="ECO:0000313" key="4">
    <source>
        <dbReference type="Proteomes" id="UP000248706"/>
    </source>
</evidence>
<dbReference type="AlphaFoldDB" id="A0A328VH35"/>
<dbReference type="InterPro" id="IPR029063">
    <property type="entry name" value="SAM-dependent_MTases_sf"/>
</dbReference>
<dbReference type="PANTHER" id="PTHR43591">
    <property type="entry name" value="METHYLTRANSFERASE"/>
    <property type="match status" value="1"/>
</dbReference>
<evidence type="ECO:0000259" key="2">
    <source>
        <dbReference type="Pfam" id="PF13649"/>
    </source>
</evidence>